<dbReference type="Gene3D" id="3.40.190.10">
    <property type="entry name" value="Periplasmic binding protein-like II"/>
    <property type="match status" value="2"/>
</dbReference>
<comment type="similarity">
    <text evidence="2">Belongs to the bacterial solute-binding protein 1 family.</text>
</comment>
<dbReference type="AlphaFoldDB" id="A0A9D1H0C0"/>
<evidence type="ECO:0000313" key="7">
    <source>
        <dbReference type="Proteomes" id="UP000886842"/>
    </source>
</evidence>
<keyword evidence="3" id="KW-0813">Transport</keyword>
<comment type="caution">
    <text evidence="6">The sequence shown here is derived from an EMBL/GenBank/DDBJ whole genome shotgun (WGS) entry which is preliminary data.</text>
</comment>
<dbReference type="PANTHER" id="PTHR43649:SF31">
    <property type="entry name" value="SN-GLYCEROL-3-PHOSPHATE-BINDING PERIPLASMIC PROTEIN UGPB"/>
    <property type="match status" value="1"/>
</dbReference>
<organism evidence="6 7">
    <name type="scientific">Candidatus Avipropionibacterium avicola</name>
    <dbReference type="NCBI Taxonomy" id="2840701"/>
    <lineage>
        <taxon>Bacteria</taxon>
        <taxon>Bacillati</taxon>
        <taxon>Actinomycetota</taxon>
        <taxon>Actinomycetes</taxon>
        <taxon>Propionibacteriales</taxon>
        <taxon>Propionibacteriaceae</taxon>
        <taxon>Propionibacteriaceae incertae sedis</taxon>
        <taxon>Candidatus Avipropionibacterium</taxon>
    </lineage>
</organism>
<dbReference type="InterPro" id="IPR022386">
    <property type="entry name" value="Chitin_NgcE"/>
</dbReference>
<evidence type="ECO:0000256" key="3">
    <source>
        <dbReference type="ARBA" id="ARBA00022448"/>
    </source>
</evidence>
<reference evidence="6" key="1">
    <citation type="submission" date="2020-10" db="EMBL/GenBank/DDBJ databases">
        <authorList>
            <person name="Gilroy R."/>
        </authorList>
    </citation>
    <scope>NUCLEOTIDE SEQUENCE</scope>
    <source>
        <strain evidence="6">ChiGjej1B1-24693</strain>
    </source>
</reference>
<dbReference type="Proteomes" id="UP000886842">
    <property type="component" value="Unassembled WGS sequence"/>
</dbReference>
<evidence type="ECO:0000313" key="6">
    <source>
        <dbReference type="EMBL" id="HIT76477.1"/>
    </source>
</evidence>
<dbReference type="NCBIfam" id="TIGR03851">
    <property type="entry name" value="chitin_NgcE"/>
    <property type="match status" value="1"/>
</dbReference>
<dbReference type="GO" id="GO:0030313">
    <property type="term" value="C:cell envelope"/>
    <property type="evidence" value="ECO:0007669"/>
    <property type="project" value="UniProtKB-SubCell"/>
</dbReference>
<evidence type="ECO:0000256" key="4">
    <source>
        <dbReference type="ARBA" id="ARBA00022729"/>
    </source>
</evidence>
<protein>
    <submittedName>
        <fullName evidence="6">Carbohydrate ABC transporter, N-acetylglucosamine/diacetylchitobiose-binding protein</fullName>
    </submittedName>
</protein>
<dbReference type="InterPro" id="IPR006059">
    <property type="entry name" value="SBP"/>
</dbReference>
<sequence>AAPMLAACATSAPTPTTGSSAPVGEVDPENPFGLNAGELDVVVFDGGSGVDYLDTVQDLFAGRHGDTTITVDKTQDLSPLQSRFVNQNPPDVFQNSGAKALDATVLAANGQLSVLEDLMAAPSWDDPSITVEESLGLGVRPAGTIDGTLVSFNFVQYAWGFWHDATLFADKGWELPDSWESLMELFATIKADGIAPLAFTGVHTNYPESGLFHPLVAKFGGQEVWKHVDNLEDGAWQQDAIRQAAEALLQLRKDDYILRGVAQMTHLQSQTAWLDHQAAFIPVGAWLENEMRSTIGKDFQLTATAIPGPGGNLNDLTPNNAGAAWLVPTQAANAPAAKELLRALVSKEAARTYAELTNSVTVVKGAHDDQDLGPAFESISTMITKSDAQEPWTPIEYNNWYKSLSTEVGAALLALLVGDATVEDFLGRCQRKADQVKGDRKIKKFTR</sequence>
<feature type="non-terminal residue" evidence="6">
    <location>
        <position position="1"/>
    </location>
</feature>
<comment type="subcellular location">
    <subcellularLocation>
        <location evidence="1">Cell envelope</location>
    </subcellularLocation>
</comment>
<dbReference type="EMBL" id="DVLP01000378">
    <property type="protein sequence ID" value="HIT76477.1"/>
    <property type="molecule type" value="Genomic_DNA"/>
</dbReference>
<gene>
    <name evidence="6" type="primary">ngcE</name>
    <name evidence="6" type="ORF">IAA98_12905</name>
</gene>
<evidence type="ECO:0000256" key="1">
    <source>
        <dbReference type="ARBA" id="ARBA00004196"/>
    </source>
</evidence>
<keyword evidence="4" id="KW-0732">Signal</keyword>
<dbReference type="InterPro" id="IPR050490">
    <property type="entry name" value="Bact_solute-bd_prot1"/>
</dbReference>
<dbReference type="PANTHER" id="PTHR43649">
    <property type="entry name" value="ARABINOSE-BINDING PROTEIN-RELATED"/>
    <property type="match status" value="1"/>
</dbReference>
<reference evidence="6" key="2">
    <citation type="journal article" date="2021" name="PeerJ">
        <title>Extensive microbial diversity within the chicken gut microbiome revealed by metagenomics and culture.</title>
        <authorList>
            <person name="Gilroy R."/>
            <person name="Ravi A."/>
            <person name="Getino M."/>
            <person name="Pursley I."/>
            <person name="Horton D.L."/>
            <person name="Alikhan N.F."/>
            <person name="Baker D."/>
            <person name="Gharbi K."/>
            <person name="Hall N."/>
            <person name="Watson M."/>
            <person name="Adriaenssens E.M."/>
            <person name="Foster-Nyarko E."/>
            <person name="Jarju S."/>
            <person name="Secka A."/>
            <person name="Antonio M."/>
            <person name="Oren A."/>
            <person name="Chaudhuri R.R."/>
            <person name="La Ragione R."/>
            <person name="Hildebrand F."/>
            <person name="Pallen M.J."/>
        </authorList>
    </citation>
    <scope>NUCLEOTIDE SEQUENCE</scope>
    <source>
        <strain evidence="6">ChiGjej1B1-24693</strain>
    </source>
</reference>
<evidence type="ECO:0000256" key="5">
    <source>
        <dbReference type="SAM" id="MobiDB-lite"/>
    </source>
</evidence>
<name>A0A9D1H0C0_9ACTN</name>
<feature type="region of interest" description="Disordered" evidence="5">
    <location>
        <begin position="1"/>
        <end position="26"/>
    </location>
</feature>
<dbReference type="Pfam" id="PF01547">
    <property type="entry name" value="SBP_bac_1"/>
    <property type="match status" value="1"/>
</dbReference>
<dbReference type="SUPFAM" id="SSF53850">
    <property type="entry name" value="Periplasmic binding protein-like II"/>
    <property type="match status" value="1"/>
</dbReference>
<evidence type="ECO:0000256" key="2">
    <source>
        <dbReference type="ARBA" id="ARBA00008520"/>
    </source>
</evidence>
<proteinExistence type="inferred from homology"/>
<accession>A0A9D1H0C0</accession>
<feature type="compositionally biased region" description="Low complexity" evidence="5">
    <location>
        <begin position="1"/>
        <end position="22"/>
    </location>
</feature>